<evidence type="ECO:0000259" key="6">
    <source>
        <dbReference type="Pfam" id="PF25033"/>
    </source>
</evidence>
<evidence type="ECO:0000256" key="2">
    <source>
        <dbReference type="ARBA" id="ARBA00022448"/>
    </source>
</evidence>
<feature type="compositionally biased region" description="Acidic residues" evidence="4">
    <location>
        <begin position="1884"/>
        <end position="1896"/>
    </location>
</feature>
<keyword evidence="2" id="KW-0813">Transport</keyword>
<name>A0A6J3C238_GALME</name>
<evidence type="ECO:0000259" key="5">
    <source>
        <dbReference type="Pfam" id="PF12624"/>
    </source>
</evidence>
<feature type="domain" description="Intermembrane lipid transfer protein VPS13-like C-terminal" evidence="8">
    <location>
        <begin position="3368"/>
        <end position="3485"/>
    </location>
</feature>
<feature type="region of interest" description="Disordered" evidence="4">
    <location>
        <begin position="2159"/>
        <end position="2178"/>
    </location>
</feature>
<gene>
    <name evidence="10 11" type="primary">LOC113509831</name>
</gene>
<dbReference type="InterPro" id="IPR056747">
    <property type="entry name" value="VPS13-like_M"/>
</dbReference>
<reference evidence="10 11" key="1">
    <citation type="submission" date="2025-05" db="UniProtKB">
        <authorList>
            <consortium name="RefSeq"/>
        </authorList>
    </citation>
    <scope>IDENTIFICATION</scope>
    <source>
        <tissue evidence="10 11">Whole larvae</tissue>
    </source>
</reference>
<feature type="domain" description="Chorein N-terminal" evidence="5">
    <location>
        <begin position="1"/>
        <end position="783"/>
    </location>
</feature>
<protein>
    <submittedName>
        <fullName evidence="10 11">Intermembrane lipid transfer protein VPS13A-like isoform X1</fullName>
    </submittedName>
</protein>
<feature type="compositionally biased region" description="Basic and acidic residues" evidence="4">
    <location>
        <begin position="1866"/>
        <end position="1883"/>
    </location>
</feature>
<feature type="region of interest" description="Disordered" evidence="4">
    <location>
        <begin position="1556"/>
        <end position="1576"/>
    </location>
</feature>
<dbReference type="Pfam" id="PF25036">
    <property type="entry name" value="VPS13_VAB"/>
    <property type="match status" value="1"/>
</dbReference>
<dbReference type="Pfam" id="PF25033">
    <property type="entry name" value="VPS13_M"/>
    <property type="match status" value="1"/>
</dbReference>
<dbReference type="RefSeq" id="XP_031766708.2">
    <property type="nucleotide sequence ID" value="XM_031910848.2"/>
</dbReference>
<keyword evidence="9" id="KW-1185">Reference proteome</keyword>
<dbReference type="GO" id="GO:0006623">
    <property type="term" value="P:protein targeting to vacuole"/>
    <property type="evidence" value="ECO:0007669"/>
    <property type="project" value="TreeGrafter"/>
</dbReference>
<evidence type="ECO:0000313" key="9">
    <source>
        <dbReference type="Proteomes" id="UP001652740"/>
    </source>
</evidence>
<evidence type="ECO:0000259" key="8">
    <source>
        <dbReference type="Pfam" id="PF25037"/>
    </source>
</evidence>
<dbReference type="PANTHER" id="PTHR16166:SF93">
    <property type="entry name" value="INTERMEMBRANE LIPID TRANSFER PROTEIN VPS13"/>
    <property type="match status" value="1"/>
</dbReference>
<dbReference type="Pfam" id="PF12624">
    <property type="entry name" value="VPS13_N"/>
    <property type="match status" value="1"/>
</dbReference>
<dbReference type="GO" id="GO:0045053">
    <property type="term" value="P:protein retention in Golgi apparatus"/>
    <property type="evidence" value="ECO:0007669"/>
    <property type="project" value="TreeGrafter"/>
</dbReference>
<feature type="compositionally biased region" description="Acidic residues" evidence="4">
    <location>
        <begin position="1955"/>
        <end position="1967"/>
    </location>
</feature>
<dbReference type="InterPro" id="IPR056748">
    <property type="entry name" value="VPS13-like_C"/>
</dbReference>
<feature type="domain" description="Vacuolar protein sorting-associated protein 13 VPS13 adaptor binding" evidence="7">
    <location>
        <begin position="2204"/>
        <end position="2738"/>
    </location>
</feature>
<dbReference type="GO" id="GO:0006869">
    <property type="term" value="P:lipid transport"/>
    <property type="evidence" value="ECO:0007669"/>
    <property type="project" value="UniProtKB-KW"/>
</dbReference>
<dbReference type="InterPro" id="IPR009543">
    <property type="entry name" value="VPS13_VAB"/>
</dbReference>
<feature type="region of interest" description="Disordered" evidence="4">
    <location>
        <begin position="2790"/>
        <end position="2821"/>
    </location>
</feature>
<evidence type="ECO:0000256" key="1">
    <source>
        <dbReference type="ARBA" id="ARBA00006545"/>
    </source>
</evidence>
<dbReference type="InterPro" id="IPR026854">
    <property type="entry name" value="VPS13_N"/>
</dbReference>
<sequence length="3511" mass="394611">MFEGAVAGILNRLLGKYVQDLDTENLNVGIISGNVSLTDLKLKPEALYELDLPIDVKIGTIGRINLQIPWAGLYTQPVIVHIEDVLILVGPAISNSYFDPDRERRLTRAAKRKILQDLEAESEILKGPQNFFEHLFTAIVNNIQIYIRNIHVRYEDSISSKDGPLACGLCLQSLSIETSNSKWKPSVTPANATTVYQMMKIESLSVYWNPTATALDDNEIAHITPMQYYNWKHYMLTGLNKFSMHHEDFEFLLKPVTCKVKVLINRSGEARVPRLLIDAVLQDSALQLSRRQYLSIDNLLSSFARIKLNRKYRHLHPGVPLTKDIKKWWRYAYNVVVEQRVRPYTWAAIKKHRENYNEYKQTYKSTLRSPNDTELKLDLQKCEDSLPIISVVIAREQAKFELLSQESDRIEVVETEIDWWLPSGSDVDSDPEENKRVELCVKSERSKSLWSHLSSPEKKRVCELIGYVEGESKQDKSKQYIEHKLNLTLANCSLTLMNRSKEVLVVTLTQFLASLETRPSAKAFKLSARAESIVIEGVTFDGELVPLLSVERGAPTATNLLALDLERNPSNSDADYGLCCSLEPLELLYIEHAFTELINFFQTHSMTSEELAEEVAGAAKQAARISKSVLAYAVSRRKLFQINVDIKGPCVVIPEHGCVHKSGRVMVLDISRIIIKSDLQPPNLALEDATCMELEERLYDRLHAECSCQVLFCEWNDPWRETRKHADSELHLIPKIRALLVFSNSIKKEYRLLPRYKLNISLSSFKLNLSDRIIGLLMDFADNLPVPVPNTVPVSFLDSGDYEEEDPELAEAMQQDLVTGDPGYDELVKLRQKIVASYLSRNKAETQGEESRTPLGNLAAEPAFSSTDHTDEELELYARSVDLPGFDDNVSPNNTIRVLLRFVIGEIVINLSRSTDQTEKPYVMLSITKVCLDVALMEYGPAVQLSVGQALLTDKQHHSSTGQYLELLTSSGELFNLLYRKVRADCPEFRSHFHSVEQSLVADAGQFSLLLHADAIRTLFKYTQYICDKIQTRHALNLKKIVVPKTKSLWDYLMRPEEDPPVPSGATKFSYSVRVTSVSMRLCHLDCSLVEIRLAGLESDCVFRANDRMIFKLYLSSLHLDDLSEATLYPKLVWPDEDKVLEVKYVRAAPRYYGTAPQLKAHGELRVYLGRLHVVLFYSVLHHLQQFVEPLAAGSAAGAVSAAECAAGRRVRSLRRATTRLNLAIQIHAPVLLLPQKPSSPNLLVFNLGDLLIENFFKQTNASQEATSPMQNPIIDNILIKLVNITFSRAVMTLAGTLEMQEPILEPVSVRCDVQRALRRETALEADVLMDTVLVNLGQKDLATILAVWADNLSNEPYIGTIIPGSPVEVPATDASVKKLQAFFAQGEPIRKEAVLRFTLEGIELKLFSDMDEVLSSPVRDLNHGLAKLTAGEATLQLDWYSDNSAELKASLQSLLVEDIRPDPSIVIKRIVQSQGGVTRATGGISVRRPALLECSARLAGARAAQLDVRVDRMRCNLALPFLLQLARTTLDAMPGEKTMDGGVVNHGYVGELGAPRANNNRAASSSDSTSGYYSATTSISEETPGLSISIQFRQPEVMFFTDLTKSDGHALLLRTELLIDYSSHSSSENLVVSLAGLQIMSKLQSKLKNLPPQLVLKPCDVEFSKSFKNVEEGVKVKLSVSEIEVHIAATTVHTVMDIIDEISSELTIPDEKEPFNFATYNPKLEKQDEDLWSPKKITPYVLLNHEDSYVPPKYPAIKPTESFLMTIPNVRIIFEIEQTVRVPVLMMKLSGELALNEWSRQLQGTAWLRLHASCYNERVDAWEPVIEPVVCEENLYRPWEITATLFQAKAYPMSSRLDTAQPETETDHSPDTSKRTRKRSEFESETSADECDTDNEMTFIRNPNRDNKHCNVDLSAGNISFLGALDIDESDSENENGLMDKLANAIGHLFTDDSSADEMSNDEDSSAPEQSEPEVCSDHDEDGKPVSYIDGDKGKKDVEHKTVTLQEPVREDSVDSGLETESFAERMCTYIMLEARHPLNVTVTPAGARCLLALANACSDRTAVVTAIVTADSGLVLVNDIGPGSTVHLKTRAETDLAGNDRVLAIADYDVDTSRPSTPGCDTSSAELLDDVPVKNEMIDVTDDWDCCFEGGFPAGGMSPAPPPEYSPEAPPPPKDLRTKLTDLTLNIRLHDLDHLTILCPQRNVSKLHVLHPSKNSTRYYIVVERTSKYNNKKIVVRSPLQLRNETSYALELFYKKTDLQAVGADLIGAVTNPFDDKLRLAVIAPQDTYNVPLYIAYHCKLFLLPSNFESYQTATQGIWWMELANDLGTARDVICPAKDGGDDRIFAMRIITVEGCQSHKVSRNIPNYLIRIVPPLAIYNRLPHALQLSSGPTVTAGGAVDAGATVPGRWHARVEAGERAHTHALDLTRPHRLTLEMHYMGLPWTGSFTLSQDLTEKIISMSSEFEADGKNGKQVLVCVRVERNECWQLYVHAQHWVINKTGLPLQLKGRQSEAWHAVSEEPLLWSAARARRRGERVRLRAHQSGWSRAAPLAAAAPGLVVCAHAERRTTYRLLLNVTLSELCPQLTKIVTLLPYFLVYNDTKRHLRFMEENEAADLWFDLAPQQCTPFWPQTDSMSMHCKYRDSTVVSQHFPITKNHFTVLRMDKGSAICVEVTGGTDRPFIITFKPYSCGDAPVRIDNLCDDLFLKLHQEESGQVALLSPYQSMLYTWDDPAKERKLIWNIYNNKGKGFVADFNQDGFGEEKVSFHSVKHSTLVATSSVTSKLSSTLKRLTPKSPEPCSSSSDDSDSSDMPETHSKTKKMRKDKVIVYWISYMDGYQRVFALAQDERIAYQYRMRINSERSNYEVYMSLAGVSLSVCVQTNTGVKELAYVSVTDSLPRWEVHVSCKWKQLSPDLTAWIEDKYQTEQKKCQLKEYIHIDLEKMQMTKPFFSELRRTYNPGIWLQFRKSDTYTYCHLKVQRLQIDNQLNDAVFPSVLYPAPLPAELRTSRDLKSCIEIVSLKQHRPTLNQDIYKYLKVLVRDYCINLDRGFVNHVFDILNHWKIEEKPAVRLRADLALVHMPLPIIALKSQTNVQRNVIFEYVHLSPIKLVLSLSSRGYLAENTNSPSRARFGNKKENRPKLFNSDLLEYLFNSWGSSLCDMKDVEIRMSYMEVRNAPITISALLDNASRHYWMQLVQQFYVLVLGLNILGNPYSQLGDFAKALKNYYEPCLGTIMGRRVLDVASKLAYSAAALLGQRASSDTASAVFDDVPRTKIRRRPGEDESIKNDLPEPVVEADRGNPTSVALALTGLIARPSFEDDCINVRHMCRDAARSSLSRQLGLHNAENTLKACVERSGGRLVARSRLPRHCPSADGVRPYSLHAALGAALLGLLARGHYADTDAYVAHAHLARASHYTLLVSTQHVFMVRAGGNGSWHIEWVVKLDDVIGVPLVRGDKLILNIKQDEMVSYFSTDEKIIEISDPEVLAWLQAKIECALILALEDKRCSE</sequence>
<evidence type="ECO:0000259" key="7">
    <source>
        <dbReference type="Pfam" id="PF25036"/>
    </source>
</evidence>
<dbReference type="Proteomes" id="UP001652740">
    <property type="component" value="Unplaced"/>
</dbReference>
<proteinExistence type="inferred from homology"/>
<feature type="compositionally biased region" description="Low complexity" evidence="4">
    <location>
        <begin position="1563"/>
        <end position="1576"/>
    </location>
</feature>
<keyword evidence="3" id="KW-0445">Lipid transport</keyword>
<organism evidence="9 10">
    <name type="scientific">Galleria mellonella</name>
    <name type="common">Greater wax moth</name>
    <dbReference type="NCBI Taxonomy" id="7137"/>
    <lineage>
        <taxon>Eukaryota</taxon>
        <taxon>Metazoa</taxon>
        <taxon>Ecdysozoa</taxon>
        <taxon>Arthropoda</taxon>
        <taxon>Hexapoda</taxon>
        <taxon>Insecta</taxon>
        <taxon>Pterygota</taxon>
        <taxon>Neoptera</taxon>
        <taxon>Endopterygota</taxon>
        <taxon>Lepidoptera</taxon>
        <taxon>Glossata</taxon>
        <taxon>Ditrysia</taxon>
        <taxon>Pyraloidea</taxon>
        <taxon>Pyralidae</taxon>
        <taxon>Galleriinae</taxon>
        <taxon>Galleria</taxon>
    </lineage>
</organism>
<feature type="region of interest" description="Disordered" evidence="4">
    <location>
        <begin position="1953"/>
        <end position="1999"/>
    </location>
</feature>
<evidence type="ECO:0000256" key="3">
    <source>
        <dbReference type="ARBA" id="ARBA00023055"/>
    </source>
</evidence>
<evidence type="ECO:0000313" key="10">
    <source>
        <dbReference type="RefSeq" id="XP_031766707.2"/>
    </source>
</evidence>
<feature type="region of interest" description="Disordered" evidence="4">
    <location>
        <begin position="1857"/>
        <end position="1908"/>
    </location>
</feature>
<evidence type="ECO:0000313" key="11">
    <source>
        <dbReference type="RefSeq" id="XP_031766708.2"/>
    </source>
</evidence>
<dbReference type="RefSeq" id="XP_031766707.2">
    <property type="nucleotide sequence ID" value="XM_031910847.2"/>
</dbReference>
<feature type="compositionally biased region" description="Pro residues" evidence="4">
    <location>
        <begin position="2161"/>
        <end position="2175"/>
    </location>
</feature>
<accession>A0A6J3C238</accession>
<dbReference type="Pfam" id="PF25037">
    <property type="entry name" value="VPS13_C"/>
    <property type="match status" value="1"/>
</dbReference>
<dbReference type="GeneID" id="113509831"/>
<feature type="domain" description="VPS13-like middle region" evidence="6">
    <location>
        <begin position="1209"/>
        <end position="1832"/>
    </location>
</feature>
<evidence type="ECO:0000256" key="4">
    <source>
        <dbReference type="SAM" id="MobiDB-lite"/>
    </source>
</evidence>
<dbReference type="InterPro" id="IPR026847">
    <property type="entry name" value="VPS13"/>
</dbReference>
<dbReference type="PANTHER" id="PTHR16166">
    <property type="entry name" value="VACUOLAR PROTEIN SORTING-ASSOCIATED PROTEIN VPS13"/>
    <property type="match status" value="1"/>
</dbReference>
<comment type="similarity">
    <text evidence="1">Belongs to the VPS13 family.</text>
</comment>
<feature type="compositionally biased region" description="Basic and acidic residues" evidence="4">
    <location>
        <begin position="1977"/>
        <end position="1999"/>
    </location>
</feature>